<evidence type="ECO:0000313" key="5">
    <source>
        <dbReference type="Proteomes" id="UP001488838"/>
    </source>
</evidence>
<evidence type="ECO:0000256" key="2">
    <source>
        <dbReference type="ARBA" id="ARBA00014454"/>
    </source>
</evidence>
<feature type="region of interest" description="Disordered" evidence="3">
    <location>
        <begin position="27"/>
        <end position="59"/>
    </location>
</feature>
<dbReference type="InterPro" id="IPR051112">
    <property type="entry name" value="CWC26_splicing_factor"/>
</dbReference>
<dbReference type="InterPro" id="IPR018609">
    <property type="entry name" value="Bud13"/>
</dbReference>
<evidence type="ECO:0000256" key="1">
    <source>
        <dbReference type="ARBA" id="ARBA00011069"/>
    </source>
</evidence>
<gene>
    <name evidence="4" type="ORF">U0070_005729</name>
</gene>
<comment type="similarity">
    <text evidence="1">Belongs to the CWC26 family.</text>
</comment>
<feature type="compositionally biased region" description="Basic and acidic residues" evidence="3">
    <location>
        <begin position="233"/>
        <end position="246"/>
    </location>
</feature>
<protein>
    <recommendedName>
        <fullName evidence="2">BUD13 homolog</fullName>
    </recommendedName>
</protein>
<dbReference type="EMBL" id="JBBHLL010000430">
    <property type="protein sequence ID" value="KAK7803182.1"/>
    <property type="molecule type" value="Genomic_DNA"/>
</dbReference>
<dbReference type="GO" id="GO:0070274">
    <property type="term" value="C:RES complex"/>
    <property type="evidence" value="ECO:0007669"/>
    <property type="project" value="TreeGrafter"/>
</dbReference>
<reference evidence="4 5" key="1">
    <citation type="journal article" date="2023" name="bioRxiv">
        <title>Conserved and derived expression patterns and positive selection on dental genes reveal complex evolutionary context of ever-growing rodent molars.</title>
        <authorList>
            <person name="Calamari Z.T."/>
            <person name="Song A."/>
            <person name="Cohen E."/>
            <person name="Akter M."/>
            <person name="Roy R.D."/>
            <person name="Hallikas O."/>
            <person name="Christensen M.M."/>
            <person name="Li P."/>
            <person name="Marangoni P."/>
            <person name="Jernvall J."/>
            <person name="Klein O.D."/>
        </authorList>
    </citation>
    <scope>NUCLEOTIDE SEQUENCE [LARGE SCALE GENOMIC DNA]</scope>
    <source>
        <strain evidence="4">V071</strain>
    </source>
</reference>
<dbReference type="AlphaFoldDB" id="A0AAW0HLZ6"/>
<accession>A0AAW0HLZ6</accession>
<keyword evidence="5" id="KW-1185">Reference proteome</keyword>
<proteinExistence type="inferred from homology"/>
<comment type="caution">
    <text evidence="4">The sequence shown here is derived from an EMBL/GenBank/DDBJ whole genome shotgun (WGS) entry which is preliminary data.</text>
</comment>
<dbReference type="GO" id="GO:0005684">
    <property type="term" value="C:U2-type spliceosomal complex"/>
    <property type="evidence" value="ECO:0007669"/>
    <property type="project" value="TreeGrafter"/>
</dbReference>
<dbReference type="GO" id="GO:0000398">
    <property type="term" value="P:mRNA splicing, via spliceosome"/>
    <property type="evidence" value="ECO:0007669"/>
    <property type="project" value="TreeGrafter"/>
</dbReference>
<sequence length="322" mass="37058">MSIPPSPKPWRQFPHSPKLTKYLKLLDGADAGQEGGSEALQKRQKKGPKLGGPAGKGLRIVDDDVGWAAISTTKPEKEEEEDGDLPVVAELVGERPEEVKQMEVFRSRAKWKLLGDHSGDGHFHHDEQDPSYPRRVRHDDPDPSPPRRTHLSPSRRSPRSGKKTVFRHKSGRKRNLKLERLEQKRKAEKDSERDELYAQWGKGLVQSRQQQQNVEDAMKEMQKPLARSIADGDLDRMLREQEREGDPMANFIKKNKAEENKHKKVRPRYNGPAPPPNRFSIWPGYCWDGVDRSNGWEQKRFARLASKKAVEELVYKWSVEDM</sequence>
<feature type="compositionally biased region" description="Basic and acidic residues" evidence="3">
    <location>
        <begin position="176"/>
        <end position="196"/>
    </location>
</feature>
<feature type="region of interest" description="Disordered" evidence="3">
    <location>
        <begin position="114"/>
        <end position="275"/>
    </location>
</feature>
<feature type="compositionally biased region" description="Basic residues" evidence="3">
    <location>
        <begin position="156"/>
        <end position="175"/>
    </location>
</feature>
<feature type="compositionally biased region" description="Basic and acidic residues" evidence="3">
    <location>
        <begin position="114"/>
        <end position="128"/>
    </location>
</feature>
<dbReference type="GO" id="GO:0003723">
    <property type="term" value="F:RNA binding"/>
    <property type="evidence" value="ECO:0007669"/>
    <property type="project" value="TreeGrafter"/>
</dbReference>
<dbReference type="PANTHER" id="PTHR31809">
    <property type="entry name" value="BUD13 HOMOLOG"/>
    <property type="match status" value="1"/>
</dbReference>
<dbReference type="Pfam" id="PF09736">
    <property type="entry name" value="Bud13"/>
    <property type="match status" value="1"/>
</dbReference>
<organism evidence="4 5">
    <name type="scientific">Myodes glareolus</name>
    <name type="common">Bank vole</name>
    <name type="synonym">Clethrionomys glareolus</name>
    <dbReference type="NCBI Taxonomy" id="447135"/>
    <lineage>
        <taxon>Eukaryota</taxon>
        <taxon>Metazoa</taxon>
        <taxon>Chordata</taxon>
        <taxon>Craniata</taxon>
        <taxon>Vertebrata</taxon>
        <taxon>Euteleostomi</taxon>
        <taxon>Mammalia</taxon>
        <taxon>Eutheria</taxon>
        <taxon>Euarchontoglires</taxon>
        <taxon>Glires</taxon>
        <taxon>Rodentia</taxon>
        <taxon>Myomorpha</taxon>
        <taxon>Muroidea</taxon>
        <taxon>Cricetidae</taxon>
        <taxon>Arvicolinae</taxon>
        <taxon>Myodes</taxon>
    </lineage>
</organism>
<name>A0AAW0HLZ6_MYOGA</name>
<evidence type="ECO:0000313" key="4">
    <source>
        <dbReference type="EMBL" id="KAK7803182.1"/>
    </source>
</evidence>
<dbReference type="Proteomes" id="UP001488838">
    <property type="component" value="Unassembled WGS sequence"/>
</dbReference>
<dbReference type="PANTHER" id="PTHR31809:SF0">
    <property type="entry name" value="BUD13 HOMOLOG"/>
    <property type="match status" value="1"/>
</dbReference>
<evidence type="ECO:0000256" key="3">
    <source>
        <dbReference type="SAM" id="MobiDB-lite"/>
    </source>
</evidence>